<dbReference type="OrthoDB" id="5377273at2759"/>
<evidence type="ECO:0000259" key="8">
    <source>
        <dbReference type="Pfam" id="PF10256"/>
    </source>
</evidence>
<dbReference type="PANTHER" id="PTHR13254">
    <property type="entry name" value="GOLGI AUTOANTIGEN, GOLGIN SUBFAMILY A, 7"/>
    <property type="match status" value="1"/>
</dbReference>
<dbReference type="Pfam" id="PF10256">
    <property type="entry name" value="Erf4"/>
    <property type="match status" value="1"/>
</dbReference>
<evidence type="ECO:0000313" key="9">
    <source>
        <dbReference type="EMBL" id="KAF2084668.1"/>
    </source>
</evidence>
<keyword evidence="10" id="KW-1185">Reference proteome</keyword>
<feature type="non-terminal residue" evidence="9">
    <location>
        <position position="1"/>
    </location>
</feature>
<feature type="compositionally biased region" description="Low complexity" evidence="7">
    <location>
        <begin position="102"/>
        <end position="115"/>
    </location>
</feature>
<dbReference type="GO" id="GO:0031211">
    <property type="term" value="C:endoplasmic reticulum palmitoyltransferase complex"/>
    <property type="evidence" value="ECO:0007669"/>
    <property type="project" value="TreeGrafter"/>
</dbReference>
<evidence type="ECO:0000256" key="5">
    <source>
        <dbReference type="ARBA" id="ARBA00022824"/>
    </source>
</evidence>
<protein>
    <recommendedName>
        <fullName evidence="4">Ras modification protein ERF4</fullName>
    </recommendedName>
</protein>
<proteinExistence type="inferred from homology"/>
<keyword evidence="6" id="KW-0472">Membrane</keyword>
<evidence type="ECO:0000313" key="10">
    <source>
        <dbReference type="Proteomes" id="UP000799776"/>
    </source>
</evidence>
<keyword evidence="5" id="KW-0256">Endoplasmic reticulum</keyword>
<dbReference type="InterPro" id="IPR019383">
    <property type="entry name" value="Golgin_A_7/ERF4"/>
</dbReference>
<comment type="similarity">
    <text evidence="2">Belongs to the ERF4 family.</text>
</comment>
<feature type="region of interest" description="Disordered" evidence="7">
    <location>
        <begin position="63"/>
        <end position="135"/>
    </location>
</feature>
<comment type="caution">
    <text evidence="9">The sequence shown here is derived from an EMBL/GenBank/DDBJ whole genome shotgun (WGS) entry which is preliminary data.</text>
</comment>
<evidence type="ECO:0000256" key="2">
    <source>
        <dbReference type="ARBA" id="ARBA00007732"/>
    </source>
</evidence>
<feature type="non-terminal residue" evidence="9">
    <location>
        <position position="330"/>
    </location>
</feature>
<organism evidence="9 10">
    <name type="scientific">Saccharata proteae CBS 121410</name>
    <dbReference type="NCBI Taxonomy" id="1314787"/>
    <lineage>
        <taxon>Eukaryota</taxon>
        <taxon>Fungi</taxon>
        <taxon>Dikarya</taxon>
        <taxon>Ascomycota</taxon>
        <taxon>Pezizomycotina</taxon>
        <taxon>Dothideomycetes</taxon>
        <taxon>Dothideomycetes incertae sedis</taxon>
        <taxon>Botryosphaeriales</taxon>
        <taxon>Saccharataceae</taxon>
        <taxon>Saccharata</taxon>
    </lineage>
</organism>
<feature type="region of interest" description="Disordered" evidence="7">
    <location>
        <begin position="1"/>
        <end position="25"/>
    </location>
</feature>
<feature type="domain" description="Golgin subfamily A member 7/ERF4" evidence="8">
    <location>
        <begin position="202"/>
        <end position="318"/>
    </location>
</feature>
<name>A0A9P4HRM1_9PEZI</name>
<accession>A0A9P4HRM1</accession>
<comment type="subcellular location">
    <subcellularLocation>
        <location evidence="1">Endoplasmic reticulum membrane</location>
        <topology evidence="1">Peripheral membrane protein</topology>
    </subcellularLocation>
</comment>
<dbReference type="EMBL" id="ML978739">
    <property type="protein sequence ID" value="KAF2084668.1"/>
    <property type="molecule type" value="Genomic_DNA"/>
</dbReference>
<evidence type="ECO:0000256" key="4">
    <source>
        <dbReference type="ARBA" id="ARBA00018463"/>
    </source>
</evidence>
<dbReference type="InterPro" id="IPR051371">
    <property type="entry name" value="Ras_palmitoyltransferase"/>
</dbReference>
<reference evidence="9" key="1">
    <citation type="journal article" date="2020" name="Stud. Mycol.">
        <title>101 Dothideomycetes genomes: a test case for predicting lifestyles and emergence of pathogens.</title>
        <authorList>
            <person name="Haridas S."/>
            <person name="Albert R."/>
            <person name="Binder M."/>
            <person name="Bloem J."/>
            <person name="Labutti K."/>
            <person name="Salamov A."/>
            <person name="Andreopoulos B."/>
            <person name="Baker S."/>
            <person name="Barry K."/>
            <person name="Bills G."/>
            <person name="Bluhm B."/>
            <person name="Cannon C."/>
            <person name="Castanera R."/>
            <person name="Culley D."/>
            <person name="Daum C."/>
            <person name="Ezra D."/>
            <person name="Gonzalez J."/>
            <person name="Henrissat B."/>
            <person name="Kuo A."/>
            <person name="Liang C."/>
            <person name="Lipzen A."/>
            <person name="Lutzoni F."/>
            <person name="Magnuson J."/>
            <person name="Mondo S."/>
            <person name="Nolan M."/>
            <person name="Ohm R."/>
            <person name="Pangilinan J."/>
            <person name="Park H.-J."/>
            <person name="Ramirez L."/>
            <person name="Alfaro M."/>
            <person name="Sun H."/>
            <person name="Tritt A."/>
            <person name="Yoshinaga Y."/>
            <person name="Zwiers L.-H."/>
            <person name="Turgeon B."/>
            <person name="Goodwin S."/>
            <person name="Spatafora J."/>
            <person name="Crous P."/>
            <person name="Grigoriev I."/>
        </authorList>
    </citation>
    <scope>NUCLEOTIDE SEQUENCE</scope>
    <source>
        <strain evidence="9">CBS 121410</strain>
    </source>
</reference>
<dbReference type="GO" id="GO:0006612">
    <property type="term" value="P:protein targeting to membrane"/>
    <property type="evidence" value="ECO:0007669"/>
    <property type="project" value="TreeGrafter"/>
</dbReference>
<comment type="subunit">
    <text evidence="3">Interacts with ERF2.</text>
</comment>
<dbReference type="GO" id="GO:0005789">
    <property type="term" value="C:endoplasmic reticulum membrane"/>
    <property type="evidence" value="ECO:0007669"/>
    <property type="project" value="UniProtKB-SubCell"/>
</dbReference>
<gene>
    <name evidence="9" type="ORF">K490DRAFT_10758</name>
</gene>
<evidence type="ECO:0000256" key="1">
    <source>
        <dbReference type="ARBA" id="ARBA00004406"/>
    </source>
</evidence>
<dbReference type="AlphaFoldDB" id="A0A9P4HRM1"/>
<evidence type="ECO:0000256" key="6">
    <source>
        <dbReference type="ARBA" id="ARBA00023136"/>
    </source>
</evidence>
<sequence length="330" mass="36377">FRNTPRAPASRLWNPINSSPRAPVLPNVPVAHPQLVEGPPLRSEGRDAYPLLTLPEQLQSRTSGIQSSLNVEHSAGGGTGSNRTSVGFPGNRRSRGPEEPSMMEQAAAKAAGMEEAQPEGPLAPNPSDTEAGNRLQHQASRASLPLQTLASRRQSTIGTDVHDTSSQIAEEDEYAWGPAHPCFPHLNPHVPLSSPLYSTTRIIRVRRDWMLQGDLAPTFANLYPEVLDPHMSEETFRAIIAKANDELVAAFSPWSPRAWADSLLGIATLWLWEDFGLTGVKKRLRDLEVWIEDWNRTVGEKEGVLIIPLRRTGYLTLDIQIPDPHIEADT</sequence>
<dbReference type="PANTHER" id="PTHR13254:SF0">
    <property type="entry name" value="GOLGIN SUBFAMILY A MEMBER 7_ERF4 DOMAIN-CONTAINING PROTEIN"/>
    <property type="match status" value="1"/>
</dbReference>
<feature type="compositionally biased region" description="Polar residues" evidence="7">
    <location>
        <begin position="126"/>
        <end position="135"/>
    </location>
</feature>
<evidence type="ECO:0000256" key="7">
    <source>
        <dbReference type="SAM" id="MobiDB-lite"/>
    </source>
</evidence>
<dbReference type="Proteomes" id="UP000799776">
    <property type="component" value="Unassembled WGS sequence"/>
</dbReference>
<evidence type="ECO:0000256" key="3">
    <source>
        <dbReference type="ARBA" id="ARBA00011396"/>
    </source>
</evidence>